<dbReference type="InterPro" id="IPR045629">
    <property type="entry name" value="DUF6232"/>
</dbReference>
<organism evidence="2 3">
    <name type="scientific">Pseudomonas flavocrustae</name>
    <dbReference type="NCBI Taxonomy" id="2991719"/>
    <lineage>
        <taxon>Bacteria</taxon>
        <taxon>Pseudomonadati</taxon>
        <taxon>Pseudomonadota</taxon>
        <taxon>Gammaproteobacteria</taxon>
        <taxon>Pseudomonadales</taxon>
        <taxon>Pseudomonadaceae</taxon>
        <taxon>Pseudomonas</taxon>
    </lineage>
</organism>
<proteinExistence type="predicted"/>
<keyword evidence="1" id="KW-0472">Membrane</keyword>
<sequence length="138" mass="14970">MESEVSLEKTFYTSSSIKVTNTRFIVNQKTYAMASVSSVKVGSADKTPSKSNAVIVFFVGLALFFIGIGDLKSHWLMATIGVGLLVLGIKMYRAIKPVYEYKLILTTSSGETTALSSNEESDIRAVESALNDAIVFRG</sequence>
<feature type="transmembrane region" description="Helical" evidence="1">
    <location>
        <begin position="52"/>
        <end position="69"/>
    </location>
</feature>
<evidence type="ECO:0000313" key="3">
    <source>
        <dbReference type="Proteomes" id="UP001157461"/>
    </source>
</evidence>
<dbReference type="EMBL" id="JAPDIQ010000003">
    <property type="protein sequence ID" value="MDH4763102.1"/>
    <property type="molecule type" value="Genomic_DNA"/>
</dbReference>
<feature type="transmembrane region" description="Helical" evidence="1">
    <location>
        <begin position="75"/>
        <end position="92"/>
    </location>
</feature>
<evidence type="ECO:0000313" key="2">
    <source>
        <dbReference type="EMBL" id="MDH4763102.1"/>
    </source>
</evidence>
<dbReference type="Pfam" id="PF19744">
    <property type="entry name" value="DUF6232"/>
    <property type="match status" value="1"/>
</dbReference>
<dbReference type="RefSeq" id="WP_280307496.1">
    <property type="nucleotide sequence ID" value="NZ_JAPDIQ010000003.1"/>
</dbReference>
<name>A0ABT6IF12_9PSED</name>
<keyword evidence="1" id="KW-0812">Transmembrane</keyword>
<keyword evidence="1" id="KW-1133">Transmembrane helix</keyword>
<protein>
    <submittedName>
        <fullName evidence="2">DUF6232 family protein</fullName>
    </submittedName>
</protein>
<accession>A0ABT6IF12</accession>
<reference evidence="2 3" key="1">
    <citation type="submission" date="2022-10" db="EMBL/GenBank/DDBJ databases">
        <title>A novel Pseudomonas species, isolated from Passiflora incarnata leaves.</title>
        <authorList>
            <person name="Cueva-Yesquen L.G."/>
            <person name="Fantinatti-Garboggini F."/>
        </authorList>
    </citation>
    <scope>NUCLEOTIDE SEQUENCE [LARGE SCALE GENOMIC DNA]</scope>
    <source>
        <strain evidence="2 3">CBMAI 2609</strain>
    </source>
</reference>
<comment type="caution">
    <text evidence="2">The sequence shown here is derived from an EMBL/GenBank/DDBJ whole genome shotgun (WGS) entry which is preliminary data.</text>
</comment>
<gene>
    <name evidence="2" type="ORF">OMP44_09355</name>
</gene>
<evidence type="ECO:0000256" key="1">
    <source>
        <dbReference type="SAM" id="Phobius"/>
    </source>
</evidence>
<keyword evidence="3" id="KW-1185">Reference proteome</keyword>
<dbReference type="Proteomes" id="UP001157461">
    <property type="component" value="Unassembled WGS sequence"/>
</dbReference>